<dbReference type="InterPro" id="IPR011600">
    <property type="entry name" value="Pept_C14_caspase"/>
</dbReference>
<evidence type="ECO:0000259" key="2">
    <source>
        <dbReference type="PROSITE" id="PS50234"/>
    </source>
</evidence>
<accession>A0ABV9V810</accession>
<dbReference type="GeneID" id="31232829"/>
<dbReference type="Gene3D" id="3.40.50.1460">
    <property type="match status" value="1"/>
</dbReference>
<dbReference type="Proteomes" id="UP001595908">
    <property type="component" value="Unassembled WGS sequence"/>
</dbReference>
<sequence length="925" mass="96198">MPPYNARGEENGAKRNRAVLIGVEHYTGTRNDLPAVATNLRLMREALTDGTTGVMRPEDLVVVPGQGGPSATVSPLRVRAALSSARDGVDGLLVVYFAGHGIVRPDGSDLNLMFTDSRVTRDRHHPFVDTLSWRDDVMPELRNSRADWVVVILDCCFAGNALAAFSPAAGQNFALLTAAEPGVEIPPGDPGTGTEFTAALHRLLTTGEGEPVTFTRIVTGIRRAMAPLKAVDGHPWIPDERRHGDDVVLALAALPEPSQPAPAPAPPLPPSPAGPPSTSPAPSPSSGPPPPADAPQAVAATGRKRRAASVRRALSALVGRMTRTTAVVLAGVVALAGAGAWFLLGPTQGDDCGSPLELRVLTDPDLRPTVKKAADAYLERDDAGCRTVGITVYDAKATDAVEAFRSSSLWQAPPAACPPSGDCLRPQRDVGAQPDIWIPAAGSAWQRATAGGASGTTAAATGTGEPAADVAKSVVDLDRLGPVAYTPMVLGVPDTMRLAQSLQTDDPLNRIVSALQEAQPAEILRPDPEGTEGALLATDALYTASRAGYVSTVETRMAQALPRMPSTARELMCALARSSNNGLEDKAAVLVPEQTLAQFNLSAGKAGRPDCTTEALAHRVAHYPSDVPMLDLPFVRVTWAGADRDADERKAAVEEFHDWLATDPDAQKAFTDDGFRGAGESGPAPPGAGSVLRSEDNATAVREQIPATGPSTDVSASLNDALNRYRGALGPGRVLYLLDNSTSTADKRVWDGTGGAKELVARSMSSLGAKDAYGVWLAAVEEGKPATDHVPFGLRTGDGDGAQKAVTGARTAAFDARIADGLSDALDTLRNGTTDAEQPRLLVLVTDGEDLEAVEEDERKELVAKAAGTPLVRIVTVSLQSGACADGRLGDRLAAASGGRCLDPAADIAVELAAEVAKAGTGDAE</sequence>
<evidence type="ECO:0000256" key="1">
    <source>
        <dbReference type="SAM" id="MobiDB-lite"/>
    </source>
</evidence>
<keyword evidence="4" id="KW-1185">Reference proteome</keyword>
<feature type="region of interest" description="Disordered" evidence="1">
    <location>
        <begin position="256"/>
        <end position="305"/>
    </location>
</feature>
<dbReference type="Gene3D" id="3.40.50.410">
    <property type="entry name" value="von Willebrand factor, type A domain"/>
    <property type="match status" value="1"/>
</dbReference>
<dbReference type="SUPFAM" id="SSF53300">
    <property type="entry name" value="vWA-like"/>
    <property type="match status" value="1"/>
</dbReference>
<dbReference type="PROSITE" id="PS50234">
    <property type="entry name" value="VWFA"/>
    <property type="match status" value="1"/>
</dbReference>
<dbReference type="EMBL" id="JBHSJE010000002">
    <property type="protein sequence ID" value="MFC4979134.1"/>
    <property type="molecule type" value="Genomic_DNA"/>
</dbReference>
<dbReference type="RefSeq" id="WP_033299045.1">
    <property type="nucleotide sequence ID" value="NZ_JBHSJE010000002.1"/>
</dbReference>
<evidence type="ECO:0000313" key="4">
    <source>
        <dbReference type="Proteomes" id="UP001595908"/>
    </source>
</evidence>
<gene>
    <name evidence="3" type="ORF">ACFPL4_12260</name>
</gene>
<dbReference type="InterPro" id="IPR002035">
    <property type="entry name" value="VWF_A"/>
</dbReference>
<feature type="region of interest" description="Disordered" evidence="1">
    <location>
        <begin position="667"/>
        <end position="692"/>
    </location>
</feature>
<feature type="domain" description="VWFA" evidence="2">
    <location>
        <begin position="733"/>
        <end position="879"/>
    </location>
</feature>
<proteinExistence type="predicted"/>
<dbReference type="CDD" id="cd00198">
    <property type="entry name" value="vWFA"/>
    <property type="match status" value="1"/>
</dbReference>
<dbReference type="Pfam" id="PF13531">
    <property type="entry name" value="SBP_bac_11"/>
    <property type="match status" value="1"/>
</dbReference>
<reference evidence="4" key="1">
    <citation type="journal article" date="2019" name="Int. J. Syst. Evol. Microbiol.">
        <title>The Global Catalogue of Microorganisms (GCM) 10K type strain sequencing project: providing services to taxonomists for standard genome sequencing and annotation.</title>
        <authorList>
            <consortium name="The Broad Institute Genomics Platform"/>
            <consortium name="The Broad Institute Genome Sequencing Center for Infectious Disease"/>
            <person name="Wu L."/>
            <person name="Ma J."/>
        </authorList>
    </citation>
    <scope>NUCLEOTIDE SEQUENCE [LARGE SCALE GENOMIC DNA]</scope>
    <source>
        <strain evidence="4">ICMP 257</strain>
    </source>
</reference>
<evidence type="ECO:0000313" key="3">
    <source>
        <dbReference type="EMBL" id="MFC4979134.1"/>
    </source>
</evidence>
<dbReference type="Pfam" id="PF00656">
    <property type="entry name" value="Peptidase_C14"/>
    <property type="match status" value="1"/>
</dbReference>
<protein>
    <submittedName>
        <fullName evidence="3">Caspase family protein</fullName>
    </submittedName>
</protein>
<dbReference type="InterPro" id="IPR036465">
    <property type="entry name" value="vWFA_dom_sf"/>
</dbReference>
<comment type="caution">
    <text evidence="3">The sequence shown here is derived from an EMBL/GenBank/DDBJ whole genome shotgun (WGS) entry which is preliminary data.</text>
</comment>
<feature type="compositionally biased region" description="Pro residues" evidence="1">
    <location>
        <begin position="257"/>
        <end position="293"/>
    </location>
</feature>
<name>A0ABV9V810_STRAZ</name>
<organism evidence="3 4">
    <name type="scientific">Streptomyces atroolivaceus</name>
    <dbReference type="NCBI Taxonomy" id="66869"/>
    <lineage>
        <taxon>Bacteria</taxon>
        <taxon>Bacillati</taxon>
        <taxon>Actinomycetota</taxon>
        <taxon>Actinomycetes</taxon>
        <taxon>Kitasatosporales</taxon>
        <taxon>Streptomycetaceae</taxon>
        <taxon>Streptomyces</taxon>
    </lineage>
</organism>